<sequence length="212" mass="22457">MHTKAVLTSTLIGLVAAAPAPRAEGSSKGFNLRVNVTDPTRDLNPSVQNLYLSDQRTGAGTAISVLGPSAPSPAFYLNGTAYHTTIVHDIPGVYPLSIVVSGPTEYDHFYPTEHPIGTAINGGSELFLRAGEPILFPLLGDDGGQYAACYRDFVLGGSKTQILTARYVYGNETVPDDCAPVEFVVECATLEDLPAGSSWNHDSAFDVPCVRA</sequence>
<dbReference type="OrthoDB" id="3518533at2759"/>
<reference evidence="4" key="1">
    <citation type="submission" date="2019-06" db="EMBL/GenBank/DDBJ databases">
        <title>Draft genome sequence of the griseofulvin-producing fungus Xylaria cubensis strain G536.</title>
        <authorList>
            <person name="Mead M.E."/>
            <person name="Raja H.A."/>
            <person name="Steenwyk J.L."/>
            <person name="Knowles S.L."/>
            <person name="Oberlies N.H."/>
            <person name="Rokas A."/>
        </authorList>
    </citation>
    <scope>NUCLEOTIDE SEQUENCE [LARGE SCALE GENOMIC DNA]</scope>
    <source>
        <strain evidence="4">G536</strain>
    </source>
</reference>
<evidence type="ECO:0000259" key="2">
    <source>
        <dbReference type="Pfam" id="PF25484"/>
    </source>
</evidence>
<dbReference type="EMBL" id="VFLP01000034">
    <property type="protein sequence ID" value="TRX92723.1"/>
    <property type="molecule type" value="Genomic_DNA"/>
</dbReference>
<accession>A0A553HXP5</accession>
<comment type="caution">
    <text evidence="3">The sequence shown here is derived from an EMBL/GenBank/DDBJ whole genome shotgun (WGS) entry which is preliminary data.</text>
</comment>
<evidence type="ECO:0000313" key="4">
    <source>
        <dbReference type="Proteomes" id="UP000319160"/>
    </source>
</evidence>
<dbReference type="AlphaFoldDB" id="A0A553HXP5"/>
<keyword evidence="4" id="KW-1185">Reference proteome</keyword>
<proteinExistence type="predicted"/>
<feature type="domain" description="DUF7907" evidence="2">
    <location>
        <begin position="27"/>
        <end position="187"/>
    </location>
</feature>
<evidence type="ECO:0000313" key="3">
    <source>
        <dbReference type="EMBL" id="TRX92723.1"/>
    </source>
</evidence>
<dbReference type="InterPro" id="IPR057229">
    <property type="entry name" value="DUF7907"/>
</dbReference>
<organism evidence="3 4">
    <name type="scientific">Xylaria flabelliformis</name>
    <dbReference type="NCBI Taxonomy" id="2512241"/>
    <lineage>
        <taxon>Eukaryota</taxon>
        <taxon>Fungi</taxon>
        <taxon>Dikarya</taxon>
        <taxon>Ascomycota</taxon>
        <taxon>Pezizomycotina</taxon>
        <taxon>Sordariomycetes</taxon>
        <taxon>Xylariomycetidae</taxon>
        <taxon>Xylariales</taxon>
        <taxon>Xylariaceae</taxon>
        <taxon>Xylaria</taxon>
    </lineage>
</organism>
<dbReference type="Pfam" id="PF25484">
    <property type="entry name" value="DUF7907"/>
    <property type="match status" value="1"/>
</dbReference>
<protein>
    <recommendedName>
        <fullName evidence="2">DUF7907 domain-containing protein</fullName>
    </recommendedName>
</protein>
<evidence type="ECO:0000256" key="1">
    <source>
        <dbReference type="SAM" id="SignalP"/>
    </source>
</evidence>
<gene>
    <name evidence="3" type="ORF">FHL15_006397</name>
</gene>
<name>A0A553HXP5_9PEZI</name>
<keyword evidence="1" id="KW-0732">Signal</keyword>
<feature type="signal peptide" evidence="1">
    <location>
        <begin position="1"/>
        <end position="17"/>
    </location>
</feature>
<feature type="chain" id="PRO_5021764165" description="DUF7907 domain-containing protein" evidence="1">
    <location>
        <begin position="18"/>
        <end position="212"/>
    </location>
</feature>
<dbReference type="Proteomes" id="UP000319160">
    <property type="component" value="Unassembled WGS sequence"/>
</dbReference>
<dbReference type="STRING" id="2512241.A0A553HXP5"/>